<evidence type="ECO:0000259" key="3">
    <source>
        <dbReference type="PROSITE" id="PS51832"/>
    </source>
</evidence>
<keyword evidence="5" id="KW-1185">Reference proteome</keyword>
<dbReference type="PANTHER" id="PTHR45228">
    <property type="entry name" value="CYCLIC DI-GMP PHOSPHODIESTERASE TM_0186-RELATED"/>
    <property type="match status" value="1"/>
</dbReference>
<reference evidence="4 5" key="1">
    <citation type="submission" date="2019-11" db="EMBL/GenBank/DDBJ databases">
        <title>Type strains purchased from KCTC, JCM and DSMZ.</title>
        <authorList>
            <person name="Lu H."/>
        </authorList>
    </citation>
    <scope>NUCLEOTIDE SEQUENCE [LARGE SCALE GENOMIC DNA]</scope>
    <source>
        <strain evidence="4 5">JCM 31587</strain>
    </source>
</reference>
<dbReference type="Pfam" id="PF13487">
    <property type="entry name" value="HD_5"/>
    <property type="match status" value="1"/>
</dbReference>
<dbReference type="InterPro" id="IPR003607">
    <property type="entry name" value="HD/PDEase_dom"/>
</dbReference>
<dbReference type="GO" id="GO:0000160">
    <property type="term" value="P:phosphorelay signal transduction system"/>
    <property type="evidence" value="ECO:0007669"/>
    <property type="project" value="InterPro"/>
</dbReference>
<dbReference type="PANTHER" id="PTHR45228:SF5">
    <property type="entry name" value="CYCLIC DI-GMP PHOSPHODIESTERASE VC_1348-RELATED"/>
    <property type="match status" value="1"/>
</dbReference>
<gene>
    <name evidence="4" type="ORF">GM658_15645</name>
</gene>
<dbReference type="Proteomes" id="UP000472320">
    <property type="component" value="Unassembled WGS sequence"/>
</dbReference>
<dbReference type="CDD" id="cd00077">
    <property type="entry name" value="HDc"/>
    <property type="match status" value="1"/>
</dbReference>
<dbReference type="Gene3D" id="3.40.50.2300">
    <property type="match status" value="1"/>
</dbReference>
<name>A0A6L6QIG3_9BURK</name>
<dbReference type="OrthoDB" id="9763857at2"/>
<dbReference type="SMART" id="SM00448">
    <property type="entry name" value="REC"/>
    <property type="match status" value="1"/>
</dbReference>
<dbReference type="AlphaFoldDB" id="A0A6L6QIG3"/>
<dbReference type="Pfam" id="PF00072">
    <property type="entry name" value="Response_reg"/>
    <property type="match status" value="1"/>
</dbReference>
<sequence length="382" mass="43029">MELELIAKKTVLLVDDSPDNLVLMNDLLKDLYKVKVANSGEKALRIATTGEPPDVVLLDVMMPEMDGYEVCRRLKANPATRDIPIIFLTAKTEVEDEKLGLDLGAVDYITKPISPPITLARVRNHLMLKEHADFLRDKNQFLETEVEARTREVVAIQDVTILAMASMAETRDSETGNHIRRTQFYVKALAGKLKEHPRFSAVLTDSFINLLFKSAPLHDIGKVGIPDRILLKPGRFEPHEFEIMKSHTTLGRAAIEHAERALGMTMPFLSIAKEIAYSHQEKWDGSGYPEGLAGEEIPLSARMMAVADVYDALISRRVYKDGMPHEKAVQILIEGKGRHFDPDMIDAFIELQDEFRAIAARFHDTDHDMVEKKAQIEHINGK</sequence>
<dbReference type="RefSeq" id="WP_155454984.1">
    <property type="nucleotide sequence ID" value="NZ_WNKX01000011.1"/>
</dbReference>
<dbReference type="SUPFAM" id="SSF52172">
    <property type="entry name" value="CheY-like"/>
    <property type="match status" value="1"/>
</dbReference>
<dbReference type="InterPro" id="IPR037522">
    <property type="entry name" value="HD_GYP_dom"/>
</dbReference>
<evidence type="ECO:0000313" key="4">
    <source>
        <dbReference type="EMBL" id="MTW12039.1"/>
    </source>
</evidence>
<dbReference type="SUPFAM" id="SSF109604">
    <property type="entry name" value="HD-domain/PDEase-like"/>
    <property type="match status" value="1"/>
</dbReference>
<organism evidence="4 5">
    <name type="scientific">Massilia eburnea</name>
    <dbReference type="NCBI Taxonomy" id="1776165"/>
    <lineage>
        <taxon>Bacteria</taxon>
        <taxon>Pseudomonadati</taxon>
        <taxon>Pseudomonadota</taxon>
        <taxon>Betaproteobacteria</taxon>
        <taxon>Burkholderiales</taxon>
        <taxon>Oxalobacteraceae</taxon>
        <taxon>Telluria group</taxon>
        <taxon>Massilia</taxon>
    </lineage>
</organism>
<dbReference type="PROSITE" id="PS50110">
    <property type="entry name" value="RESPONSE_REGULATORY"/>
    <property type="match status" value="1"/>
</dbReference>
<feature type="domain" description="HD-GYP" evidence="3">
    <location>
        <begin position="153"/>
        <end position="364"/>
    </location>
</feature>
<dbReference type="GO" id="GO:0008081">
    <property type="term" value="F:phosphoric diester hydrolase activity"/>
    <property type="evidence" value="ECO:0007669"/>
    <property type="project" value="UniProtKB-ARBA"/>
</dbReference>
<protein>
    <submittedName>
        <fullName evidence="4">Response regulator</fullName>
    </submittedName>
</protein>
<dbReference type="PROSITE" id="PS51832">
    <property type="entry name" value="HD_GYP"/>
    <property type="match status" value="1"/>
</dbReference>
<evidence type="ECO:0000259" key="2">
    <source>
        <dbReference type="PROSITE" id="PS50110"/>
    </source>
</evidence>
<dbReference type="SMART" id="SM00471">
    <property type="entry name" value="HDc"/>
    <property type="match status" value="1"/>
</dbReference>
<dbReference type="InterPro" id="IPR011006">
    <property type="entry name" value="CheY-like_superfamily"/>
</dbReference>
<comment type="caution">
    <text evidence="4">The sequence shown here is derived from an EMBL/GenBank/DDBJ whole genome shotgun (WGS) entry which is preliminary data.</text>
</comment>
<feature type="modified residue" description="4-aspartylphosphate" evidence="1">
    <location>
        <position position="59"/>
    </location>
</feature>
<dbReference type="CDD" id="cd19920">
    <property type="entry name" value="REC_PA4781-like"/>
    <property type="match status" value="1"/>
</dbReference>
<feature type="domain" description="Response regulatory" evidence="2">
    <location>
        <begin position="10"/>
        <end position="126"/>
    </location>
</feature>
<accession>A0A6L6QIG3</accession>
<dbReference type="Gene3D" id="1.10.3210.10">
    <property type="entry name" value="Hypothetical protein af1432"/>
    <property type="match status" value="1"/>
</dbReference>
<keyword evidence="1" id="KW-0597">Phosphoprotein</keyword>
<proteinExistence type="predicted"/>
<dbReference type="InterPro" id="IPR001789">
    <property type="entry name" value="Sig_transdc_resp-reg_receiver"/>
</dbReference>
<dbReference type="InterPro" id="IPR052020">
    <property type="entry name" value="Cyclic_di-GMP/3'3'-cGAMP_PDE"/>
</dbReference>
<evidence type="ECO:0000313" key="5">
    <source>
        <dbReference type="Proteomes" id="UP000472320"/>
    </source>
</evidence>
<dbReference type="EMBL" id="WNKX01000011">
    <property type="protein sequence ID" value="MTW12039.1"/>
    <property type="molecule type" value="Genomic_DNA"/>
</dbReference>
<evidence type="ECO:0000256" key="1">
    <source>
        <dbReference type="PROSITE-ProRule" id="PRU00169"/>
    </source>
</evidence>